<feature type="domain" description="DUF6535" evidence="2">
    <location>
        <begin position="86"/>
        <end position="203"/>
    </location>
</feature>
<proteinExistence type="predicted"/>
<feature type="transmembrane region" description="Helical" evidence="1">
    <location>
        <begin position="110"/>
        <end position="128"/>
    </location>
</feature>
<dbReference type="Proteomes" id="UP000183567">
    <property type="component" value="Unassembled WGS sequence"/>
</dbReference>
<evidence type="ECO:0000259" key="2">
    <source>
        <dbReference type="Pfam" id="PF20153"/>
    </source>
</evidence>
<organism evidence="3 4">
    <name type="scientific">Rhizopogon vesiculosus</name>
    <dbReference type="NCBI Taxonomy" id="180088"/>
    <lineage>
        <taxon>Eukaryota</taxon>
        <taxon>Fungi</taxon>
        <taxon>Dikarya</taxon>
        <taxon>Basidiomycota</taxon>
        <taxon>Agaricomycotina</taxon>
        <taxon>Agaricomycetes</taxon>
        <taxon>Agaricomycetidae</taxon>
        <taxon>Boletales</taxon>
        <taxon>Suillineae</taxon>
        <taxon>Rhizopogonaceae</taxon>
        <taxon>Rhizopogon</taxon>
    </lineage>
</organism>
<comment type="caution">
    <text evidence="3">The sequence shown here is derived from an EMBL/GenBank/DDBJ whole genome shotgun (WGS) entry which is preliminary data.</text>
</comment>
<dbReference type="Pfam" id="PF20153">
    <property type="entry name" value="DUF6535"/>
    <property type="match status" value="1"/>
</dbReference>
<dbReference type="OrthoDB" id="3219854at2759"/>
<keyword evidence="1" id="KW-1133">Transmembrane helix</keyword>
<evidence type="ECO:0000313" key="4">
    <source>
        <dbReference type="Proteomes" id="UP000183567"/>
    </source>
</evidence>
<dbReference type="EMBL" id="LVVM01000337">
    <property type="protein sequence ID" value="OJA20949.1"/>
    <property type="molecule type" value="Genomic_DNA"/>
</dbReference>
<name>A0A1J8QJ38_9AGAM</name>
<gene>
    <name evidence="3" type="ORF">AZE42_03496</name>
</gene>
<evidence type="ECO:0000256" key="1">
    <source>
        <dbReference type="SAM" id="Phobius"/>
    </source>
</evidence>
<feature type="non-terminal residue" evidence="3">
    <location>
        <position position="203"/>
    </location>
</feature>
<accession>A0A1J8QJ38</accession>
<keyword evidence="1" id="KW-0812">Transmembrane</keyword>
<feature type="transmembrane region" description="Helical" evidence="1">
    <location>
        <begin position="176"/>
        <end position="198"/>
    </location>
</feature>
<keyword evidence="4" id="KW-1185">Reference proteome</keyword>
<dbReference type="AlphaFoldDB" id="A0A1J8QJ38"/>
<evidence type="ECO:0000313" key="3">
    <source>
        <dbReference type="EMBL" id="OJA20949.1"/>
    </source>
</evidence>
<dbReference type="InterPro" id="IPR045338">
    <property type="entry name" value="DUF6535"/>
</dbReference>
<reference evidence="3 4" key="1">
    <citation type="submission" date="2016-03" db="EMBL/GenBank/DDBJ databases">
        <title>Comparative genomics of the ectomycorrhizal sister species Rhizopogon vinicolor and Rhizopogon vesiculosus (Basidiomycota: Boletales) reveals a divergence of the mating type B locus.</title>
        <authorList>
            <person name="Mujic A.B."/>
            <person name="Kuo A."/>
            <person name="Tritt A."/>
            <person name="Lipzen A."/>
            <person name="Chen C."/>
            <person name="Johnson J."/>
            <person name="Sharma A."/>
            <person name="Barry K."/>
            <person name="Grigoriev I.V."/>
            <person name="Spatafora J.W."/>
        </authorList>
    </citation>
    <scope>NUCLEOTIDE SEQUENCE [LARGE SCALE GENOMIC DNA]</scope>
    <source>
        <strain evidence="3 4">AM-OR11-056</strain>
    </source>
</reference>
<sequence length="203" mass="21832">MFNSDGIPVVAPDSVDTIGSSTEFDNCTSHNRNNPAPVLGAGPGVVFHVPPSAHQVISTRLDEILDVLKDSTIAVKGGKDIRSRFWDTHRRVAEEREGEFLERHNNEMDIVLVFSGLFSSVNTSFIVANGNNLVPNPSDTTNALLTQLVQIGLGNLSAGTMPLELASTWSPSQTDIWIQAVAYASLSMSLLAAFGAVLGKQWL</sequence>
<protein>
    <recommendedName>
        <fullName evidence="2">DUF6535 domain-containing protein</fullName>
    </recommendedName>
</protein>
<keyword evidence="1" id="KW-0472">Membrane</keyword>